<evidence type="ECO:0000313" key="2">
    <source>
        <dbReference type="EMBL" id="KAF5761968.1"/>
    </source>
</evidence>
<gene>
    <name evidence="2" type="ORF">HanXRQr2_Chr16g0771421</name>
</gene>
<dbReference type="PANTHER" id="PTHR33333">
    <property type="entry name" value="ERYTHROCYTE MEMBRANE PROTEIN 1-LIKE"/>
    <property type="match status" value="1"/>
</dbReference>
<name>A0A9K3H0G8_HELAN</name>
<keyword evidence="1" id="KW-0812">Transmembrane</keyword>
<evidence type="ECO:0000313" key="3">
    <source>
        <dbReference type="Proteomes" id="UP000215914"/>
    </source>
</evidence>
<reference evidence="2" key="1">
    <citation type="journal article" date="2017" name="Nature">
        <title>The sunflower genome provides insights into oil metabolism, flowering and Asterid evolution.</title>
        <authorList>
            <person name="Badouin H."/>
            <person name="Gouzy J."/>
            <person name="Grassa C.J."/>
            <person name="Murat F."/>
            <person name="Staton S.E."/>
            <person name="Cottret L."/>
            <person name="Lelandais-Briere C."/>
            <person name="Owens G.L."/>
            <person name="Carrere S."/>
            <person name="Mayjonade B."/>
            <person name="Legrand L."/>
            <person name="Gill N."/>
            <person name="Kane N.C."/>
            <person name="Bowers J.E."/>
            <person name="Hubner S."/>
            <person name="Bellec A."/>
            <person name="Berard A."/>
            <person name="Berges H."/>
            <person name="Blanchet N."/>
            <person name="Boniface M.C."/>
            <person name="Brunel D."/>
            <person name="Catrice O."/>
            <person name="Chaidir N."/>
            <person name="Claudel C."/>
            <person name="Donnadieu C."/>
            <person name="Faraut T."/>
            <person name="Fievet G."/>
            <person name="Helmstetter N."/>
            <person name="King M."/>
            <person name="Knapp S.J."/>
            <person name="Lai Z."/>
            <person name="Le Paslier M.C."/>
            <person name="Lippi Y."/>
            <person name="Lorenzon L."/>
            <person name="Mandel J.R."/>
            <person name="Marage G."/>
            <person name="Marchand G."/>
            <person name="Marquand E."/>
            <person name="Bret-Mestries E."/>
            <person name="Morien E."/>
            <person name="Nambeesan S."/>
            <person name="Nguyen T."/>
            <person name="Pegot-Espagnet P."/>
            <person name="Pouilly N."/>
            <person name="Raftis F."/>
            <person name="Sallet E."/>
            <person name="Schiex T."/>
            <person name="Thomas J."/>
            <person name="Vandecasteele C."/>
            <person name="Vares D."/>
            <person name="Vear F."/>
            <person name="Vautrin S."/>
            <person name="Crespi M."/>
            <person name="Mangin B."/>
            <person name="Burke J.M."/>
            <person name="Salse J."/>
            <person name="Munos S."/>
            <person name="Vincourt P."/>
            <person name="Rieseberg L.H."/>
            <person name="Langlade N.B."/>
        </authorList>
    </citation>
    <scope>NUCLEOTIDE SEQUENCE</scope>
    <source>
        <tissue evidence="2">Leaves</tissue>
    </source>
</reference>
<dbReference type="Gramene" id="mRNA:HanXRQr2_Chr16g0771421">
    <property type="protein sequence ID" value="CDS:HanXRQr2_Chr16g0771421.1"/>
    <property type="gene ID" value="HanXRQr2_Chr16g0771421"/>
</dbReference>
<dbReference type="Proteomes" id="UP000215914">
    <property type="component" value="Unassembled WGS sequence"/>
</dbReference>
<dbReference type="PANTHER" id="PTHR33333:SF32">
    <property type="entry name" value="PSAD1"/>
    <property type="match status" value="1"/>
</dbReference>
<comment type="caution">
    <text evidence="2">The sequence shown here is derived from an EMBL/GenBank/DDBJ whole genome shotgun (WGS) entry which is preliminary data.</text>
</comment>
<organism evidence="2 3">
    <name type="scientific">Helianthus annuus</name>
    <name type="common">Common sunflower</name>
    <dbReference type="NCBI Taxonomy" id="4232"/>
    <lineage>
        <taxon>Eukaryota</taxon>
        <taxon>Viridiplantae</taxon>
        <taxon>Streptophyta</taxon>
        <taxon>Embryophyta</taxon>
        <taxon>Tracheophyta</taxon>
        <taxon>Spermatophyta</taxon>
        <taxon>Magnoliopsida</taxon>
        <taxon>eudicotyledons</taxon>
        <taxon>Gunneridae</taxon>
        <taxon>Pentapetalae</taxon>
        <taxon>asterids</taxon>
        <taxon>campanulids</taxon>
        <taxon>Asterales</taxon>
        <taxon>Asteraceae</taxon>
        <taxon>Asteroideae</taxon>
        <taxon>Heliantheae alliance</taxon>
        <taxon>Heliantheae</taxon>
        <taxon>Helianthus</taxon>
    </lineage>
</organism>
<feature type="transmembrane region" description="Helical" evidence="1">
    <location>
        <begin position="71"/>
        <end position="96"/>
    </location>
</feature>
<protein>
    <submittedName>
        <fullName evidence="2">Uncharacterized protein</fullName>
    </submittedName>
</protein>
<dbReference type="AlphaFoldDB" id="A0A9K3H0G8"/>
<sequence>MTTTLQLKLRGIFLSDNLPENLTNPVGDIFSTIASAITTFFQYLTDLFNQTFPPEKRDEQIHWLLHGATPYLIGAAVLITCLCCCSCLLSCISCIFRGLYNGVCSFFRCIRSCLCCGARTGRRMMKAPGRPSMRLPRSAFEGNPRGYFRDLRGQPNNFVY</sequence>
<keyword evidence="1" id="KW-1133">Transmembrane helix</keyword>
<evidence type="ECO:0000256" key="1">
    <source>
        <dbReference type="SAM" id="Phobius"/>
    </source>
</evidence>
<accession>A0A9K3H0G8</accession>
<proteinExistence type="predicted"/>
<keyword evidence="3" id="KW-1185">Reference proteome</keyword>
<dbReference type="InterPro" id="IPR039926">
    <property type="entry name" value="Egg_app_1"/>
</dbReference>
<keyword evidence="1" id="KW-0472">Membrane</keyword>
<reference evidence="2" key="2">
    <citation type="submission" date="2020-06" db="EMBL/GenBank/DDBJ databases">
        <title>Helianthus annuus Genome sequencing and assembly Release 2.</title>
        <authorList>
            <person name="Gouzy J."/>
            <person name="Langlade N."/>
            <person name="Munos S."/>
        </authorList>
    </citation>
    <scope>NUCLEOTIDE SEQUENCE</scope>
    <source>
        <tissue evidence="2">Leaves</tissue>
    </source>
</reference>
<dbReference type="EMBL" id="MNCJ02000331">
    <property type="protein sequence ID" value="KAF5761968.1"/>
    <property type="molecule type" value="Genomic_DNA"/>
</dbReference>